<dbReference type="InterPro" id="IPR050330">
    <property type="entry name" value="Bact_OuterMem_StrucFunc"/>
</dbReference>
<evidence type="ECO:0000259" key="6">
    <source>
        <dbReference type="PROSITE" id="PS51123"/>
    </source>
</evidence>
<dbReference type="SUPFAM" id="SSF103088">
    <property type="entry name" value="OmpA-like"/>
    <property type="match status" value="1"/>
</dbReference>
<keyword evidence="8" id="KW-1185">Reference proteome</keyword>
<dbReference type="PRINTS" id="PR01021">
    <property type="entry name" value="OMPADOMAIN"/>
</dbReference>
<feature type="signal peptide" evidence="5">
    <location>
        <begin position="1"/>
        <end position="21"/>
    </location>
</feature>
<comment type="subcellular location">
    <subcellularLocation>
        <location evidence="1">Cell outer membrane</location>
    </subcellularLocation>
</comment>
<evidence type="ECO:0000256" key="1">
    <source>
        <dbReference type="ARBA" id="ARBA00004442"/>
    </source>
</evidence>
<evidence type="ECO:0000256" key="2">
    <source>
        <dbReference type="ARBA" id="ARBA00023136"/>
    </source>
</evidence>
<dbReference type="PROSITE" id="PS51257">
    <property type="entry name" value="PROKAR_LIPOPROTEIN"/>
    <property type="match status" value="1"/>
</dbReference>
<dbReference type="InterPro" id="IPR036737">
    <property type="entry name" value="OmpA-like_sf"/>
</dbReference>
<dbReference type="PANTHER" id="PTHR30329">
    <property type="entry name" value="STATOR ELEMENT OF FLAGELLAR MOTOR COMPLEX"/>
    <property type="match status" value="1"/>
</dbReference>
<feature type="chain" id="PRO_5043034296" evidence="5">
    <location>
        <begin position="22"/>
        <end position="325"/>
    </location>
</feature>
<keyword evidence="3" id="KW-0998">Cell outer membrane</keyword>
<comment type="caution">
    <text evidence="7">The sequence shown here is derived from an EMBL/GenBank/DDBJ whole genome shotgun (WGS) entry which is preliminary data.</text>
</comment>
<evidence type="ECO:0000313" key="7">
    <source>
        <dbReference type="EMBL" id="MBT0957349.1"/>
    </source>
</evidence>
<dbReference type="Pfam" id="PF00691">
    <property type="entry name" value="OmpA"/>
    <property type="match status" value="1"/>
</dbReference>
<evidence type="ECO:0000256" key="3">
    <source>
        <dbReference type="ARBA" id="ARBA00023237"/>
    </source>
</evidence>
<feature type="domain" description="OmpA-like" evidence="6">
    <location>
        <begin position="207"/>
        <end position="325"/>
    </location>
</feature>
<proteinExistence type="predicted"/>
<protein>
    <submittedName>
        <fullName evidence="7">OmpA family protein</fullName>
    </submittedName>
</protein>
<dbReference type="EMBL" id="JADQAZ010000002">
    <property type="protein sequence ID" value="MBT0957349.1"/>
    <property type="molecule type" value="Genomic_DNA"/>
</dbReference>
<dbReference type="InterPro" id="IPR006665">
    <property type="entry name" value="OmpA-like"/>
</dbReference>
<dbReference type="Gene3D" id="3.30.1330.60">
    <property type="entry name" value="OmpA-like domain"/>
    <property type="match status" value="1"/>
</dbReference>
<keyword evidence="2 4" id="KW-0472">Membrane</keyword>
<gene>
    <name evidence="7" type="ORF">IV417_08125</name>
</gene>
<evidence type="ECO:0000313" key="8">
    <source>
        <dbReference type="Proteomes" id="UP001315686"/>
    </source>
</evidence>
<dbReference type="RefSeq" id="WP_327793584.1">
    <property type="nucleotide sequence ID" value="NZ_JADQAZ010000002.1"/>
</dbReference>
<dbReference type="InterPro" id="IPR006664">
    <property type="entry name" value="OMP_bac"/>
</dbReference>
<dbReference type="CDD" id="cd07185">
    <property type="entry name" value="OmpA_C-like"/>
    <property type="match status" value="1"/>
</dbReference>
<dbReference type="PROSITE" id="PS51123">
    <property type="entry name" value="OMPA_2"/>
    <property type="match status" value="1"/>
</dbReference>
<sequence>MIRRAAPLATSLALTASLACANSLTLEFPSNARKAVEQVEAYGSYKVPISGFQGGTVQSIWAEGEVRQQAWQVTAPGVTTLQLLAPLRRQLTEAGFEVIYECETRDCGGFDFRYATEVLPEPDMHVDLGDFRFLATQRMGAERPEYVSLMISRSSGRGFVQVVRVGPEQEGQALVTASSKNALVAALPKLETQAVGPVTGLPLIEQLETHGRAVLDDLRFQTGSSQLGEDEFTSLQGLAAYLITNPNRSVVLVGHTDAEGSLAGNISLSRKRAGAVRSRLTGPLGVPAAQVNADGVGFLSPLTTNLTEAGRTLNRRVEVILSSTE</sequence>
<name>A0AAP2CMX2_9RHOB</name>
<keyword evidence="5" id="KW-0732">Signal</keyword>
<dbReference type="GO" id="GO:0009279">
    <property type="term" value="C:cell outer membrane"/>
    <property type="evidence" value="ECO:0007669"/>
    <property type="project" value="UniProtKB-SubCell"/>
</dbReference>
<dbReference type="AlphaFoldDB" id="A0AAP2CMX2"/>
<evidence type="ECO:0000256" key="4">
    <source>
        <dbReference type="PROSITE-ProRule" id="PRU00473"/>
    </source>
</evidence>
<evidence type="ECO:0000256" key="5">
    <source>
        <dbReference type="SAM" id="SignalP"/>
    </source>
</evidence>
<accession>A0AAP2CMX2</accession>
<organism evidence="7 8">
    <name type="scientific">Harenicola maris</name>
    <dbReference type="NCBI Taxonomy" id="2841044"/>
    <lineage>
        <taxon>Bacteria</taxon>
        <taxon>Pseudomonadati</taxon>
        <taxon>Pseudomonadota</taxon>
        <taxon>Alphaproteobacteria</taxon>
        <taxon>Rhodobacterales</taxon>
        <taxon>Paracoccaceae</taxon>
        <taxon>Harenicola</taxon>
    </lineage>
</organism>
<dbReference type="Proteomes" id="UP001315686">
    <property type="component" value="Unassembled WGS sequence"/>
</dbReference>
<dbReference type="PANTHER" id="PTHR30329:SF21">
    <property type="entry name" value="LIPOPROTEIN YIAD-RELATED"/>
    <property type="match status" value="1"/>
</dbReference>
<reference evidence="7 8" key="1">
    <citation type="journal article" date="2021" name="Arch. Microbiol.">
        <title>Harenicola maris gen. nov., sp. nov. isolated from the Sea of Japan shallow sediments.</title>
        <authorList>
            <person name="Romanenko L.A."/>
            <person name="Kurilenko V.V."/>
            <person name="Chernysheva N.Y."/>
            <person name="Tekutyeva L.A."/>
            <person name="Velansky P.V."/>
            <person name="Svetashev V.I."/>
            <person name="Isaeva M.P."/>
        </authorList>
    </citation>
    <scope>NUCLEOTIDE SEQUENCE [LARGE SCALE GENOMIC DNA]</scope>
    <source>
        <strain evidence="7 8">KMM 3653</strain>
    </source>
</reference>